<reference evidence="1 2" key="1">
    <citation type="submission" date="2020-04" db="EMBL/GenBank/DDBJ databases">
        <authorList>
            <person name="Hitch T.C.A."/>
            <person name="Wylensek D."/>
            <person name="Clavel T."/>
        </authorList>
    </citation>
    <scope>NUCLEOTIDE SEQUENCE [LARGE SCALE GENOMIC DNA]</scope>
    <source>
        <strain evidence="1 2">COR2-253-APC-1A</strain>
    </source>
</reference>
<evidence type="ECO:0000313" key="2">
    <source>
        <dbReference type="Proteomes" id="UP000576225"/>
    </source>
</evidence>
<dbReference type="AlphaFoldDB" id="A0A848B127"/>
<comment type="caution">
    <text evidence="1">The sequence shown here is derived from an EMBL/GenBank/DDBJ whole genome shotgun (WGS) entry which is preliminary data.</text>
</comment>
<name>A0A848B127_9BACT</name>
<dbReference type="Proteomes" id="UP000576225">
    <property type="component" value="Unassembled WGS sequence"/>
</dbReference>
<sequence>MTDGDFINSNVLDMLEFDLFELAFQVTFFTGFDDAPVKMKILADRANGHFRTKFDDRSLQRLGNSGFGMGQKRQYFHRESSTTWTINTV</sequence>
<protein>
    <submittedName>
        <fullName evidence="1">Uncharacterized protein</fullName>
    </submittedName>
</protein>
<evidence type="ECO:0000313" key="1">
    <source>
        <dbReference type="EMBL" id="NMD88831.1"/>
    </source>
</evidence>
<organism evidence="1 2">
    <name type="scientific">Victivallis vadensis</name>
    <dbReference type="NCBI Taxonomy" id="172901"/>
    <lineage>
        <taxon>Bacteria</taxon>
        <taxon>Pseudomonadati</taxon>
        <taxon>Lentisphaerota</taxon>
        <taxon>Lentisphaeria</taxon>
        <taxon>Victivallales</taxon>
        <taxon>Victivallaceae</taxon>
        <taxon>Victivallis</taxon>
    </lineage>
</organism>
<accession>A0A848B127</accession>
<proteinExistence type="predicted"/>
<gene>
    <name evidence="1" type="ORF">HF882_19785</name>
</gene>
<dbReference type="EMBL" id="JABAEW010000060">
    <property type="protein sequence ID" value="NMD88831.1"/>
    <property type="molecule type" value="Genomic_DNA"/>
</dbReference>